<evidence type="ECO:0000313" key="15">
    <source>
        <dbReference type="EMBL" id="MBK1699336.1"/>
    </source>
</evidence>
<evidence type="ECO:0000256" key="12">
    <source>
        <dbReference type="HAMAP-Rule" id="MF_01603"/>
    </source>
</evidence>
<keyword evidence="8 12" id="KW-0067">ATP-binding</keyword>
<evidence type="ECO:0000256" key="5">
    <source>
        <dbReference type="ARBA" id="ARBA00022695"/>
    </source>
</evidence>
<dbReference type="RefSeq" id="WP_027287557.1">
    <property type="nucleotide sequence ID" value="NZ_NRRE01000035.1"/>
</dbReference>
<feature type="binding site" evidence="12">
    <location>
        <begin position="207"/>
        <end position="210"/>
    </location>
    <ligand>
        <name>ATP</name>
        <dbReference type="ChEBI" id="CHEBI:30616"/>
    </ligand>
</feature>
<comment type="catalytic activity">
    <reaction evidence="11 12">
        <text>D-glycero-beta-D-manno-heptose 1-phosphate + ATP + H(+) = ADP-D-glycero-beta-D-manno-heptose + diphosphate</text>
        <dbReference type="Rhea" id="RHEA:27465"/>
        <dbReference type="ChEBI" id="CHEBI:15378"/>
        <dbReference type="ChEBI" id="CHEBI:30616"/>
        <dbReference type="ChEBI" id="CHEBI:33019"/>
        <dbReference type="ChEBI" id="CHEBI:59967"/>
        <dbReference type="ChEBI" id="CHEBI:61593"/>
        <dbReference type="EC" id="2.7.7.70"/>
    </reaction>
</comment>
<keyword evidence="6 12" id="KW-0547">Nucleotide-binding</keyword>
<dbReference type="Gene3D" id="3.40.50.620">
    <property type="entry name" value="HUPs"/>
    <property type="match status" value="1"/>
</dbReference>
<evidence type="ECO:0000256" key="2">
    <source>
        <dbReference type="ARBA" id="ARBA00003753"/>
    </source>
</evidence>
<comment type="function">
    <text evidence="2 12">Catalyzes the ADP transfer from ATP to D-glycero-beta-D-manno-heptose 1-phosphate, yielding ADP-D-glycero-beta-D-manno-heptose.</text>
</comment>
<comment type="similarity">
    <text evidence="12">In the C-terminal section; belongs to the cytidylyltransferase family.</text>
</comment>
<feature type="domain" description="Carbohydrate kinase PfkB" evidence="13">
    <location>
        <begin position="19"/>
        <end position="324"/>
    </location>
</feature>
<accession>A0A934QM40</accession>
<evidence type="ECO:0000259" key="14">
    <source>
        <dbReference type="Pfam" id="PF01467"/>
    </source>
</evidence>
<keyword evidence="7 12" id="KW-0418">Kinase</keyword>
<dbReference type="GO" id="GO:0005524">
    <property type="term" value="F:ATP binding"/>
    <property type="evidence" value="ECO:0007669"/>
    <property type="project" value="UniProtKB-UniRule"/>
</dbReference>
<comment type="pathway">
    <text evidence="12">Nucleotide-sugar biosynthesis; ADP-L-glycero-beta-D-manno-heptose biosynthesis; ADP-L-glycero-beta-D-manno-heptose from D-glycero-beta-D-manno-heptose 7-phosphate: step 1/4.</text>
</comment>
<dbReference type="GO" id="GO:0016773">
    <property type="term" value="F:phosphotransferase activity, alcohol group as acceptor"/>
    <property type="evidence" value="ECO:0007669"/>
    <property type="project" value="InterPro"/>
</dbReference>
<evidence type="ECO:0000256" key="1">
    <source>
        <dbReference type="ARBA" id="ARBA00002319"/>
    </source>
</evidence>
<dbReference type="EC" id="2.7.7.70" evidence="12"/>
<feature type="domain" description="Cytidyltransferase-like" evidence="14">
    <location>
        <begin position="366"/>
        <end position="471"/>
    </location>
</feature>
<evidence type="ECO:0000256" key="3">
    <source>
        <dbReference type="ARBA" id="ARBA00004713"/>
    </source>
</evidence>
<dbReference type="InterPro" id="IPR023030">
    <property type="entry name" value="Bifunc_HldE"/>
</dbReference>
<sequence>MTVDDADLVGKLDALAGARVAVVGDIMLDRFVNGTVERVSPEAPIPVLKVGETTAMLGGAGNVLRNLAALGAQGRLVAAVGDDAPGREVAELAEQAAPGAARLVTLPARPTSVKVRYLAGGQQLLRTDWEDTSALPADAAQRLLECTEAALDDAQVLVLSDYGKGVLTAETIGSLIQAARRRGVPVVVDPKARDYAVYAGADLVTPNRAELARATGHGVPDATGPEADAQVAAAARALARQSGIAGVLATRSAHGMTLVEHAEAEARHLPAAARAVYDVSGAGDTVVAALAAAWAGGLTLADAARIANVAAGIVVGKVGTAVARPDELLRVLHAQRLLQTETKVASRETALERVAAWHRSGLKVAFTNGCFDLLHPGHVSLLEQARASADRLVVGLNADSSVRRLKGADRPVQGEAARAAVLASLASVDLVVLFEEDTPLELLAALRPDVLVKGADYTRDTVVGADLVEGYGGRVVLAALSEGHSTTATLKRLRGQG</sequence>
<dbReference type="SUPFAM" id="SSF52374">
    <property type="entry name" value="Nucleotidylyl transferase"/>
    <property type="match status" value="1"/>
</dbReference>
<dbReference type="InterPro" id="IPR004821">
    <property type="entry name" value="Cyt_trans-like"/>
</dbReference>
<feature type="region of interest" description="Ribokinase" evidence="12">
    <location>
        <begin position="1"/>
        <end position="338"/>
    </location>
</feature>
<evidence type="ECO:0000256" key="4">
    <source>
        <dbReference type="ARBA" id="ARBA00022679"/>
    </source>
</evidence>
<feature type="region of interest" description="Cytidylyltransferase" evidence="12">
    <location>
        <begin position="366"/>
        <end position="497"/>
    </location>
</feature>
<organism evidence="15 16">
    <name type="scientific">Rhodovibrio salinarum</name>
    <dbReference type="NCBI Taxonomy" id="1087"/>
    <lineage>
        <taxon>Bacteria</taxon>
        <taxon>Pseudomonadati</taxon>
        <taxon>Pseudomonadota</taxon>
        <taxon>Alphaproteobacteria</taxon>
        <taxon>Rhodospirillales</taxon>
        <taxon>Rhodovibrionaceae</taxon>
        <taxon>Rhodovibrio</taxon>
    </lineage>
</organism>
<comment type="caution">
    <text evidence="15">The sequence shown here is derived from an EMBL/GenBank/DDBJ whole genome shotgun (WGS) entry which is preliminary data.</text>
</comment>
<dbReference type="Proteomes" id="UP000778970">
    <property type="component" value="Unassembled WGS sequence"/>
</dbReference>
<evidence type="ECO:0000256" key="10">
    <source>
        <dbReference type="ARBA" id="ARBA00023277"/>
    </source>
</evidence>
<comment type="function">
    <text evidence="1 12">Catalyzes the phosphorylation of D-glycero-D-manno-heptose 7-phosphate at the C-1 position to selectively form D-glycero-beta-D-manno-heptose-1,7-bisphosphate.</text>
</comment>
<keyword evidence="4 12" id="KW-0808">Transferase</keyword>
<feature type="active site" evidence="12">
    <location>
        <position position="284"/>
    </location>
</feature>
<dbReference type="GO" id="GO:0033785">
    <property type="term" value="F:heptose 7-phosphate kinase activity"/>
    <property type="evidence" value="ECO:0007669"/>
    <property type="project" value="UniProtKB-UniRule"/>
</dbReference>
<dbReference type="EC" id="2.7.1.167" evidence="12"/>
<dbReference type="HAMAP" id="MF_01603">
    <property type="entry name" value="HldE"/>
    <property type="match status" value="1"/>
</dbReference>
<dbReference type="InterPro" id="IPR011913">
    <property type="entry name" value="RfaE_dom_I"/>
</dbReference>
<evidence type="ECO:0000259" key="13">
    <source>
        <dbReference type="Pfam" id="PF00294"/>
    </source>
</evidence>
<evidence type="ECO:0000256" key="7">
    <source>
        <dbReference type="ARBA" id="ARBA00022777"/>
    </source>
</evidence>
<evidence type="ECO:0000256" key="9">
    <source>
        <dbReference type="ARBA" id="ARBA00023268"/>
    </source>
</evidence>
<dbReference type="EMBL" id="NRRE01000035">
    <property type="protein sequence ID" value="MBK1699336.1"/>
    <property type="molecule type" value="Genomic_DNA"/>
</dbReference>
<dbReference type="CDD" id="cd01172">
    <property type="entry name" value="RfaE_like"/>
    <property type="match status" value="1"/>
</dbReference>
<dbReference type="GO" id="GO:0005829">
    <property type="term" value="C:cytosol"/>
    <property type="evidence" value="ECO:0007669"/>
    <property type="project" value="TreeGrafter"/>
</dbReference>
<comment type="pathway">
    <text evidence="12">Nucleotide-sugar biosynthesis; ADP-L-glycero-beta-D-manno-heptose biosynthesis; ADP-L-glycero-beta-D-manno-heptose from D-glycero-beta-D-manno-heptose 7-phosphate: step 3/4.</text>
</comment>
<dbReference type="NCBIfam" id="TIGR00125">
    <property type="entry name" value="cyt_tran_rel"/>
    <property type="match status" value="1"/>
</dbReference>
<comment type="subunit">
    <text evidence="12">Homodimer.</text>
</comment>
<evidence type="ECO:0000313" key="16">
    <source>
        <dbReference type="Proteomes" id="UP000778970"/>
    </source>
</evidence>
<comment type="catalytic activity">
    <reaction evidence="12">
        <text>D-glycero-beta-D-manno-heptose 7-phosphate + ATP = D-glycero-beta-D-manno-heptose 1,7-bisphosphate + ADP + H(+)</text>
        <dbReference type="Rhea" id="RHEA:27473"/>
        <dbReference type="ChEBI" id="CHEBI:15378"/>
        <dbReference type="ChEBI" id="CHEBI:30616"/>
        <dbReference type="ChEBI" id="CHEBI:60204"/>
        <dbReference type="ChEBI" id="CHEBI:60208"/>
        <dbReference type="ChEBI" id="CHEBI:456216"/>
        <dbReference type="EC" id="2.7.1.167"/>
    </reaction>
</comment>
<evidence type="ECO:0000256" key="6">
    <source>
        <dbReference type="ARBA" id="ARBA00022741"/>
    </source>
</evidence>
<dbReference type="PANTHER" id="PTHR46969">
    <property type="entry name" value="BIFUNCTIONAL PROTEIN HLDE"/>
    <property type="match status" value="1"/>
</dbReference>
<dbReference type="PROSITE" id="PS00584">
    <property type="entry name" value="PFKB_KINASES_2"/>
    <property type="match status" value="1"/>
</dbReference>
<keyword evidence="10 12" id="KW-0119">Carbohydrate metabolism</keyword>
<keyword evidence="9 12" id="KW-0511">Multifunctional enzyme</keyword>
<dbReference type="InterPro" id="IPR002173">
    <property type="entry name" value="Carboh/pur_kinase_PfkB_CS"/>
</dbReference>
<dbReference type="AlphaFoldDB" id="A0A934QM40"/>
<dbReference type="InterPro" id="IPR014729">
    <property type="entry name" value="Rossmann-like_a/b/a_fold"/>
</dbReference>
<reference evidence="15" key="2">
    <citation type="journal article" date="2020" name="Microorganisms">
        <title>Osmotic Adaptation and Compatible Solute Biosynthesis of Phototrophic Bacteria as Revealed from Genome Analyses.</title>
        <authorList>
            <person name="Imhoff J.F."/>
            <person name="Rahn T."/>
            <person name="Kunzel S."/>
            <person name="Keller A."/>
            <person name="Neulinger S.C."/>
        </authorList>
    </citation>
    <scope>NUCLEOTIDE SEQUENCE</scope>
    <source>
        <strain evidence="15">DSM 9154</strain>
    </source>
</reference>
<dbReference type="SUPFAM" id="SSF53613">
    <property type="entry name" value="Ribokinase-like"/>
    <property type="match status" value="1"/>
</dbReference>
<dbReference type="Gene3D" id="3.40.1190.20">
    <property type="match status" value="1"/>
</dbReference>
<dbReference type="InterPro" id="IPR011914">
    <property type="entry name" value="RfaE_dom_II"/>
</dbReference>
<dbReference type="Pfam" id="PF01467">
    <property type="entry name" value="CTP_transf_like"/>
    <property type="match status" value="1"/>
</dbReference>
<dbReference type="Pfam" id="PF00294">
    <property type="entry name" value="PfkB"/>
    <property type="match status" value="1"/>
</dbReference>
<keyword evidence="16" id="KW-1185">Reference proteome</keyword>
<dbReference type="NCBIfam" id="TIGR02198">
    <property type="entry name" value="rfaE_dom_I"/>
    <property type="match status" value="1"/>
</dbReference>
<dbReference type="InterPro" id="IPR011611">
    <property type="entry name" value="PfkB_dom"/>
</dbReference>
<keyword evidence="5 12" id="KW-0548">Nucleotidyltransferase</keyword>
<comment type="similarity">
    <text evidence="12">In the N-terminal section; belongs to the carbohydrate kinase PfkB family.</text>
</comment>
<dbReference type="GO" id="GO:0033786">
    <property type="term" value="F:heptose-1-phosphate adenylyltransferase activity"/>
    <property type="evidence" value="ECO:0007669"/>
    <property type="project" value="UniProtKB-UniRule"/>
</dbReference>
<evidence type="ECO:0000256" key="8">
    <source>
        <dbReference type="ARBA" id="ARBA00022840"/>
    </source>
</evidence>
<evidence type="ECO:0000256" key="11">
    <source>
        <dbReference type="ARBA" id="ARBA00047428"/>
    </source>
</evidence>
<dbReference type="InterPro" id="IPR029056">
    <property type="entry name" value="Ribokinase-like"/>
</dbReference>
<comment type="pathway">
    <text evidence="3">Bacterial outer membrane biogenesis; LPS core biosynthesis.</text>
</comment>
<protein>
    <recommendedName>
        <fullName evidence="12">Bifunctional protein HldE</fullName>
    </recommendedName>
    <domain>
        <recommendedName>
            <fullName evidence="12">D-beta-D-heptose 7-phosphate kinase</fullName>
            <ecNumber evidence="12">2.7.1.167</ecNumber>
        </recommendedName>
        <alternativeName>
            <fullName evidence="12">D-beta-D-heptose 7-phosphotransferase</fullName>
        </alternativeName>
        <alternativeName>
            <fullName evidence="12">D-glycero-beta-D-manno-heptose-7-phosphate kinase</fullName>
        </alternativeName>
    </domain>
    <domain>
        <recommendedName>
            <fullName evidence="12">D-beta-D-heptose 1-phosphate adenylyltransferase</fullName>
            <ecNumber evidence="12">2.7.7.70</ecNumber>
        </recommendedName>
        <alternativeName>
            <fullName evidence="12">D-glycero-beta-D-manno-heptose 1-phosphate adenylyltransferase</fullName>
        </alternativeName>
    </domain>
</protein>
<reference evidence="15" key="1">
    <citation type="submission" date="2017-08" db="EMBL/GenBank/DDBJ databases">
        <authorList>
            <person name="Imhoff J.F."/>
            <person name="Rahn T."/>
            <person name="Kuenzel S."/>
            <person name="Neulinger S.C."/>
        </authorList>
    </citation>
    <scope>NUCLEOTIDE SEQUENCE</scope>
    <source>
        <strain evidence="15">DSM 9154</strain>
    </source>
</reference>
<name>A0A934QM40_9PROT</name>
<gene>
    <name evidence="12" type="primary">hldE</name>
    <name evidence="15" type="ORF">CKO21_18980</name>
</gene>
<dbReference type="PANTHER" id="PTHR46969:SF1">
    <property type="entry name" value="BIFUNCTIONAL PROTEIN HLDE"/>
    <property type="match status" value="1"/>
</dbReference>
<dbReference type="NCBIfam" id="TIGR02199">
    <property type="entry name" value="rfaE_dom_II"/>
    <property type="match status" value="1"/>
</dbReference>
<proteinExistence type="inferred from homology"/>